<dbReference type="AlphaFoldDB" id="A0AAV4MKB7"/>
<reference evidence="1 2" key="1">
    <citation type="submission" date="2021-06" db="EMBL/GenBank/DDBJ databases">
        <title>Caerostris extrusa draft genome.</title>
        <authorList>
            <person name="Kono N."/>
            <person name="Arakawa K."/>
        </authorList>
    </citation>
    <scope>NUCLEOTIDE SEQUENCE [LARGE SCALE GENOMIC DNA]</scope>
</reference>
<gene>
    <name evidence="1" type="ORF">CEXT_376881</name>
</gene>
<dbReference type="EMBL" id="BPLR01002347">
    <property type="protein sequence ID" value="GIX72760.1"/>
    <property type="molecule type" value="Genomic_DNA"/>
</dbReference>
<name>A0AAV4MKB7_CAEEX</name>
<sequence>MPEPHFIPSLSSFTFLPLSVDVPGMGNTVGVAVSLFLRCAKRRCDQPASDSSASRLSVVPLGINVFHWSALSPVIDVPSRMLLLYLID</sequence>
<organism evidence="1 2">
    <name type="scientific">Caerostris extrusa</name>
    <name type="common">Bark spider</name>
    <name type="synonym">Caerostris bankana</name>
    <dbReference type="NCBI Taxonomy" id="172846"/>
    <lineage>
        <taxon>Eukaryota</taxon>
        <taxon>Metazoa</taxon>
        <taxon>Ecdysozoa</taxon>
        <taxon>Arthropoda</taxon>
        <taxon>Chelicerata</taxon>
        <taxon>Arachnida</taxon>
        <taxon>Araneae</taxon>
        <taxon>Araneomorphae</taxon>
        <taxon>Entelegynae</taxon>
        <taxon>Araneoidea</taxon>
        <taxon>Araneidae</taxon>
        <taxon>Caerostris</taxon>
    </lineage>
</organism>
<accession>A0AAV4MKB7</accession>
<dbReference type="Proteomes" id="UP001054945">
    <property type="component" value="Unassembled WGS sequence"/>
</dbReference>
<keyword evidence="2" id="KW-1185">Reference proteome</keyword>
<evidence type="ECO:0000313" key="2">
    <source>
        <dbReference type="Proteomes" id="UP001054945"/>
    </source>
</evidence>
<evidence type="ECO:0000313" key="1">
    <source>
        <dbReference type="EMBL" id="GIX72760.1"/>
    </source>
</evidence>
<protein>
    <submittedName>
        <fullName evidence="1">Uncharacterized protein</fullName>
    </submittedName>
</protein>
<comment type="caution">
    <text evidence="1">The sequence shown here is derived from an EMBL/GenBank/DDBJ whole genome shotgun (WGS) entry which is preliminary data.</text>
</comment>
<proteinExistence type="predicted"/>